<feature type="compositionally biased region" description="Basic residues" evidence="1">
    <location>
        <begin position="167"/>
        <end position="181"/>
    </location>
</feature>
<organism evidence="2">
    <name type="scientific">Aureoumbra lagunensis</name>
    <dbReference type="NCBI Taxonomy" id="44058"/>
    <lineage>
        <taxon>Eukaryota</taxon>
        <taxon>Sar</taxon>
        <taxon>Stramenopiles</taxon>
        <taxon>Ochrophyta</taxon>
        <taxon>Pelagophyceae</taxon>
        <taxon>Pelagomonadales</taxon>
        <taxon>Aureoumbra</taxon>
    </lineage>
</organism>
<dbReference type="AlphaFoldDB" id="A0A7S3NKE9"/>
<reference evidence="2" key="1">
    <citation type="submission" date="2021-01" db="EMBL/GenBank/DDBJ databases">
        <authorList>
            <person name="Corre E."/>
            <person name="Pelletier E."/>
            <person name="Niang G."/>
            <person name="Scheremetjew M."/>
            <person name="Finn R."/>
            <person name="Kale V."/>
            <person name="Holt S."/>
            <person name="Cochrane G."/>
            <person name="Meng A."/>
            <person name="Brown T."/>
            <person name="Cohen L."/>
        </authorList>
    </citation>
    <scope>NUCLEOTIDE SEQUENCE</scope>
    <source>
        <strain evidence="2">CCMP1510</strain>
    </source>
</reference>
<feature type="region of interest" description="Disordered" evidence="1">
    <location>
        <begin position="1"/>
        <end position="21"/>
    </location>
</feature>
<sequence length="300" mass="34052">MYNSSSSPRHRPLKKSRLENSEESWLYLSDADFRAEIRERDTSGSYMRALTYLQFKEEENNSISFEPPGLEDWLGYPHISRNNAVESYLAETRAGAAAERRLSRICAEHENRLRDIFETHERRITPSPSDDEIKRISATSEYQPHSFFEQNQQKHIAVTGVQDRYLSQKKKSSSSYKRPHHASINNDDKLTSSLATTVPDEDSLSDVSANHAHEAGEQQQNTKSSWLPFSKQQHLSPSHSIPQHPHNSPDSSSDGEWEDAPSLPMLRAAAAFSTTTASSSHRCRRRLLPSSVGNFLYPPV</sequence>
<evidence type="ECO:0000313" key="2">
    <source>
        <dbReference type="EMBL" id="CAE0363392.1"/>
    </source>
</evidence>
<accession>A0A7S3NKE9</accession>
<feature type="compositionally biased region" description="Polar residues" evidence="1">
    <location>
        <begin position="217"/>
        <end position="252"/>
    </location>
</feature>
<protein>
    <submittedName>
        <fullName evidence="2">Uncharacterized protein</fullName>
    </submittedName>
</protein>
<feature type="region of interest" description="Disordered" evidence="1">
    <location>
        <begin position="166"/>
        <end position="262"/>
    </location>
</feature>
<evidence type="ECO:0000256" key="1">
    <source>
        <dbReference type="SAM" id="MobiDB-lite"/>
    </source>
</evidence>
<proteinExistence type="predicted"/>
<gene>
    <name evidence="2" type="ORF">ALAG00032_LOCUS4133</name>
</gene>
<name>A0A7S3NKE9_9STRA</name>
<dbReference type="EMBL" id="HBIJ01005881">
    <property type="protein sequence ID" value="CAE0363392.1"/>
    <property type="molecule type" value="Transcribed_RNA"/>
</dbReference>